<evidence type="ECO:0000313" key="1">
    <source>
        <dbReference type="EMBL" id="MDN0076900.1"/>
    </source>
</evidence>
<reference evidence="1" key="1">
    <citation type="submission" date="2023-06" db="EMBL/GenBank/DDBJ databases">
        <authorList>
            <person name="Zhang S."/>
        </authorList>
    </citation>
    <scope>NUCLEOTIDE SEQUENCE</scope>
    <source>
        <strain evidence="1">SG2303</strain>
    </source>
</reference>
<dbReference type="RefSeq" id="WP_289831536.1">
    <property type="nucleotide sequence ID" value="NZ_JAUEDK010000046.1"/>
</dbReference>
<dbReference type="EMBL" id="JAUEDK010000046">
    <property type="protein sequence ID" value="MDN0076900.1"/>
    <property type="molecule type" value="Genomic_DNA"/>
</dbReference>
<proteinExistence type="predicted"/>
<sequence length="79" mass="9148">MRLTLYFREYCSLCHQMLAELAPWQARFGFDIDVIDVDSDPVLEARFNELVPVLMDGETEICHWHLNADSLAAHLGEIR</sequence>
<comment type="caution">
    <text evidence="1">The sequence shown here is derived from an EMBL/GenBank/DDBJ whole genome shotgun (WGS) entry which is preliminary data.</text>
</comment>
<accession>A0ABT7XT44</accession>
<gene>
    <name evidence="1" type="ORF">QU481_18810</name>
</gene>
<organism evidence="1 2">
    <name type="scientific">Crenobacter oryzisoli</name>
    <dbReference type="NCBI Taxonomy" id="3056844"/>
    <lineage>
        <taxon>Bacteria</taxon>
        <taxon>Pseudomonadati</taxon>
        <taxon>Pseudomonadota</taxon>
        <taxon>Betaproteobacteria</taxon>
        <taxon>Neisseriales</taxon>
        <taxon>Neisseriaceae</taxon>
        <taxon>Crenobacter</taxon>
    </lineage>
</organism>
<dbReference type="InterPro" id="IPR008554">
    <property type="entry name" value="Glutaredoxin-like"/>
</dbReference>
<keyword evidence="2" id="KW-1185">Reference proteome</keyword>
<dbReference type="Proteomes" id="UP001168540">
    <property type="component" value="Unassembled WGS sequence"/>
</dbReference>
<name>A0ABT7XT44_9NEIS</name>
<dbReference type="InterPro" id="IPR036249">
    <property type="entry name" value="Thioredoxin-like_sf"/>
</dbReference>
<dbReference type="SUPFAM" id="SSF52833">
    <property type="entry name" value="Thioredoxin-like"/>
    <property type="match status" value="1"/>
</dbReference>
<dbReference type="Gene3D" id="3.40.30.10">
    <property type="entry name" value="Glutaredoxin"/>
    <property type="match status" value="1"/>
</dbReference>
<evidence type="ECO:0000313" key="2">
    <source>
        <dbReference type="Proteomes" id="UP001168540"/>
    </source>
</evidence>
<protein>
    <submittedName>
        <fullName evidence="1">Glutaredoxin family protein</fullName>
    </submittedName>
</protein>
<dbReference type="Pfam" id="PF05768">
    <property type="entry name" value="Glrx-like"/>
    <property type="match status" value="1"/>
</dbReference>